<protein>
    <submittedName>
        <fullName evidence="2">Uncharacterized protein</fullName>
    </submittedName>
</protein>
<reference evidence="2 3" key="1">
    <citation type="submission" date="2021-06" db="EMBL/GenBank/DDBJ databases">
        <authorList>
            <person name="Palmer J.M."/>
        </authorList>
    </citation>
    <scope>NUCLEOTIDE SEQUENCE [LARGE SCALE GENOMIC DNA]</scope>
    <source>
        <strain evidence="3">if_2019</strain>
        <tissue evidence="2">Muscle</tissue>
    </source>
</reference>
<keyword evidence="1" id="KW-0732">Signal</keyword>
<keyword evidence="3" id="KW-1185">Reference proteome</keyword>
<feature type="chain" id="PRO_5046513819" evidence="1">
    <location>
        <begin position="22"/>
        <end position="152"/>
    </location>
</feature>
<proteinExistence type="predicted"/>
<accession>A0ABV0SMF9</accession>
<dbReference type="Gene3D" id="1.20.5.110">
    <property type="match status" value="1"/>
</dbReference>
<comment type="caution">
    <text evidence="2">The sequence shown here is derived from an EMBL/GenBank/DDBJ whole genome shotgun (WGS) entry which is preliminary data.</text>
</comment>
<evidence type="ECO:0000256" key="1">
    <source>
        <dbReference type="SAM" id="SignalP"/>
    </source>
</evidence>
<name>A0ABV0SMF9_9TELE</name>
<sequence>MHTYRSCNVIFSLLLIFSCQSHECCFDFVLASFSYFLCFLSPVPWLLCFLSAQDAGLDALAAVISRQKTMGQEIGNELDEQNGRVNVPLLHFGAFLSLPCSQNTTYQNVKLDRQMLVLNGTTCLINPAGKKYSFPLFVTLLLETSMCFIGIL</sequence>
<organism evidence="2 3">
    <name type="scientific">Ilyodon furcidens</name>
    <name type="common">goldbreast splitfin</name>
    <dbReference type="NCBI Taxonomy" id="33524"/>
    <lineage>
        <taxon>Eukaryota</taxon>
        <taxon>Metazoa</taxon>
        <taxon>Chordata</taxon>
        <taxon>Craniata</taxon>
        <taxon>Vertebrata</taxon>
        <taxon>Euteleostomi</taxon>
        <taxon>Actinopterygii</taxon>
        <taxon>Neopterygii</taxon>
        <taxon>Teleostei</taxon>
        <taxon>Neoteleostei</taxon>
        <taxon>Acanthomorphata</taxon>
        <taxon>Ovalentaria</taxon>
        <taxon>Atherinomorphae</taxon>
        <taxon>Cyprinodontiformes</taxon>
        <taxon>Goodeidae</taxon>
        <taxon>Ilyodon</taxon>
    </lineage>
</organism>
<evidence type="ECO:0000313" key="3">
    <source>
        <dbReference type="Proteomes" id="UP001482620"/>
    </source>
</evidence>
<feature type="signal peptide" evidence="1">
    <location>
        <begin position="1"/>
        <end position="21"/>
    </location>
</feature>
<dbReference type="EMBL" id="JAHRIQ010001835">
    <property type="protein sequence ID" value="MEQ2221739.1"/>
    <property type="molecule type" value="Genomic_DNA"/>
</dbReference>
<evidence type="ECO:0000313" key="2">
    <source>
        <dbReference type="EMBL" id="MEQ2221739.1"/>
    </source>
</evidence>
<gene>
    <name evidence="2" type="ORF">ILYODFUR_018733</name>
</gene>
<dbReference type="SUPFAM" id="SSF58038">
    <property type="entry name" value="SNARE fusion complex"/>
    <property type="match status" value="1"/>
</dbReference>
<dbReference type="PROSITE" id="PS51257">
    <property type="entry name" value="PROKAR_LIPOPROTEIN"/>
    <property type="match status" value="1"/>
</dbReference>
<dbReference type="Proteomes" id="UP001482620">
    <property type="component" value="Unassembled WGS sequence"/>
</dbReference>